<reference evidence="4" key="1">
    <citation type="submission" date="2020-06" db="EMBL/GenBank/DDBJ databases">
        <title>Draft genome sequences of strains closely related to Aspergillus parafelis and Aspergillus hiratsukae.</title>
        <authorList>
            <person name="Dos Santos R.A.C."/>
            <person name="Rivero-Menendez O."/>
            <person name="Steenwyk J.L."/>
            <person name="Mead M.E."/>
            <person name="Goldman G.H."/>
            <person name="Alastruey-Izquierdo A."/>
            <person name="Rokas A."/>
        </authorList>
    </citation>
    <scope>NUCLEOTIDE SEQUENCE</scope>
    <source>
        <strain evidence="4">CNM-CM5623</strain>
    </source>
</reference>
<dbReference type="Proteomes" id="UP000654922">
    <property type="component" value="Unassembled WGS sequence"/>
</dbReference>
<evidence type="ECO:0000313" key="4">
    <source>
        <dbReference type="EMBL" id="KAF7163956.1"/>
    </source>
</evidence>
<evidence type="ECO:0000313" key="5">
    <source>
        <dbReference type="Proteomes" id="UP000654922"/>
    </source>
</evidence>
<feature type="compositionally biased region" description="Low complexity" evidence="2">
    <location>
        <begin position="513"/>
        <end position="528"/>
    </location>
</feature>
<dbReference type="InterPro" id="IPR024500">
    <property type="entry name" value="DUF3074"/>
</dbReference>
<evidence type="ECO:0000256" key="1">
    <source>
        <dbReference type="SAM" id="Coils"/>
    </source>
</evidence>
<dbReference type="AlphaFoldDB" id="A0A8H6Q1P0"/>
<feature type="region of interest" description="Disordered" evidence="2">
    <location>
        <begin position="280"/>
        <end position="351"/>
    </location>
</feature>
<feature type="region of interest" description="Disordered" evidence="2">
    <location>
        <begin position="683"/>
        <end position="713"/>
    </location>
</feature>
<dbReference type="PANTHER" id="PTHR19308">
    <property type="entry name" value="PHOSPHATIDYLCHOLINE TRANSFER PROTEIN"/>
    <property type="match status" value="1"/>
</dbReference>
<feature type="compositionally biased region" description="Low complexity" evidence="2">
    <location>
        <begin position="609"/>
        <end position="625"/>
    </location>
</feature>
<feature type="region of interest" description="Disordered" evidence="2">
    <location>
        <begin position="400"/>
        <end position="432"/>
    </location>
</feature>
<dbReference type="Gene3D" id="3.30.530.20">
    <property type="match status" value="1"/>
</dbReference>
<dbReference type="EMBL" id="JACBAE010001338">
    <property type="protein sequence ID" value="KAF7163956.1"/>
    <property type="molecule type" value="Genomic_DNA"/>
</dbReference>
<feature type="region of interest" description="Disordered" evidence="2">
    <location>
        <begin position="476"/>
        <end position="542"/>
    </location>
</feature>
<protein>
    <recommendedName>
        <fullName evidence="3">DUF3074 domain-containing protein</fullName>
    </recommendedName>
</protein>
<feature type="compositionally biased region" description="Basic and acidic residues" evidence="2">
    <location>
        <begin position="400"/>
        <end position="417"/>
    </location>
</feature>
<dbReference type="InterPro" id="IPR023393">
    <property type="entry name" value="START-like_dom_sf"/>
</dbReference>
<keyword evidence="1" id="KW-0175">Coiled coil</keyword>
<evidence type="ECO:0000256" key="2">
    <source>
        <dbReference type="SAM" id="MobiDB-lite"/>
    </source>
</evidence>
<dbReference type="InterPro" id="IPR051213">
    <property type="entry name" value="START_lipid_transfer"/>
</dbReference>
<proteinExistence type="predicted"/>
<dbReference type="PANTHER" id="PTHR19308:SF14">
    <property type="entry name" value="START DOMAIN-CONTAINING PROTEIN"/>
    <property type="match status" value="1"/>
</dbReference>
<accession>A0A8H6Q1P0</accession>
<feature type="compositionally biased region" description="Basic and acidic residues" evidence="2">
    <location>
        <begin position="330"/>
        <end position="342"/>
    </location>
</feature>
<feature type="coiled-coil region" evidence="1">
    <location>
        <begin position="556"/>
        <end position="597"/>
    </location>
</feature>
<gene>
    <name evidence="4" type="ORF">CNMCM5623_008617</name>
</gene>
<feature type="compositionally biased region" description="Polar residues" evidence="2">
    <location>
        <begin position="529"/>
        <end position="541"/>
    </location>
</feature>
<evidence type="ECO:0000259" key="3">
    <source>
        <dbReference type="Pfam" id="PF11274"/>
    </source>
</evidence>
<organism evidence="4 5">
    <name type="scientific">Aspergillus felis</name>
    <dbReference type="NCBI Taxonomy" id="1287682"/>
    <lineage>
        <taxon>Eukaryota</taxon>
        <taxon>Fungi</taxon>
        <taxon>Dikarya</taxon>
        <taxon>Ascomycota</taxon>
        <taxon>Pezizomycotina</taxon>
        <taxon>Eurotiomycetes</taxon>
        <taxon>Eurotiomycetidae</taxon>
        <taxon>Eurotiales</taxon>
        <taxon>Aspergillaceae</taxon>
        <taxon>Aspergillus</taxon>
        <taxon>Aspergillus subgen. Fumigati</taxon>
    </lineage>
</organism>
<comment type="caution">
    <text evidence="4">The sequence shown here is derived from an EMBL/GenBank/DDBJ whole genome shotgun (WGS) entry which is preliminary data.</text>
</comment>
<feature type="domain" description="DUF3074" evidence="3">
    <location>
        <begin position="119"/>
        <end position="392"/>
    </location>
</feature>
<feature type="region of interest" description="Disordered" evidence="2">
    <location>
        <begin position="598"/>
        <end position="625"/>
    </location>
</feature>
<sequence>MSSLQEALQCLCPTTWDSVPTDPAKLRDYINDISSKARLIVDSVPETVPSNKQTCYTFDSSSPAASRITPSLARTGSTDPKLASLQSEWGKPIKVTGTKENPLEIPIYKVQGADGKGHWFGRRSVHEGLPFSTWKRKLASEIDETLEANRPLIQKGRVADQAVRGIGAERLIEQVKVKDEHGERDLGTVNVYHVSAQFPKPTTPRDFVTLIINWETEVNGGSEATGTGAGAEAQRRGRNWMMVSKPCEHPDAPPRHGYIRGQYESVEFIREIPVKKPPVQDVPLEKAVSPSRSEDNLLRQGASAEPAAQKEATGGKVGRPRGKTESAVLENRDKETAKPIDDLDRDDEEDPWPVEWIMVTRSDPGGNIPRWMVEKGTPRSICTDAVKFVNWACRDTTTRDKDERYRHGRESSEKKMETSSLEGDAQDNTDSDDDIEYEEEEHHGLIASFAYLLNAGLERYAPKAVLDYLPHSPHRTLESSVQYSSSDDNEEPSEKEPSSNAKGGTEDLEKDASTNAADAADAASQTSQPIPTINSVPTTPLSELAHDSLSPVDVLKMNKKGKLSSHEKQLAKLAQRKREVEAQLETIRNEIQTLQLGSSPEVDTKKARAAAAAGDSGVSDQASSSIASIDLKQGAVEGPSLSNNGHHKQKTNIEAAQMQKVASGLFQQEAKLLKQLGKIEKNQLKEASKIEAQQRKNADREEKSRVRSETDALRREVDTLKKEVDRLRSERQKWLDLIASLQAENTRLAARQGGSGDDR</sequence>
<dbReference type="OrthoDB" id="5403181at2759"/>
<dbReference type="SUPFAM" id="SSF55961">
    <property type="entry name" value="Bet v1-like"/>
    <property type="match status" value="1"/>
</dbReference>
<name>A0A8H6Q1P0_9EURO</name>
<dbReference type="Pfam" id="PF11274">
    <property type="entry name" value="DUF3074"/>
    <property type="match status" value="1"/>
</dbReference>